<organism evidence="2 3">
    <name type="scientific">Planktothrix agardhii (strain NIVA-CYA 126/8)</name>
    <dbReference type="NCBI Taxonomy" id="388467"/>
    <lineage>
        <taxon>Bacteria</taxon>
        <taxon>Bacillati</taxon>
        <taxon>Cyanobacteriota</taxon>
        <taxon>Cyanophyceae</taxon>
        <taxon>Oscillatoriophycideae</taxon>
        <taxon>Oscillatoriales</taxon>
        <taxon>Microcoleaceae</taxon>
        <taxon>Planktothrix</taxon>
    </lineage>
</organism>
<dbReference type="InterPro" id="IPR001763">
    <property type="entry name" value="Rhodanese-like_dom"/>
</dbReference>
<dbReference type="PROSITE" id="PS50206">
    <property type="entry name" value="RHODANESE_3"/>
    <property type="match status" value="1"/>
</dbReference>
<dbReference type="Proteomes" id="UP000027395">
    <property type="component" value="Chromosome"/>
</dbReference>
<dbReference type="PATRIC" id="fig|388467.6.peg.1809"/>
<proteinExistence type="predicted"/>
<gene>
    <name evidence="2" type="ORF">A19Y_1863</name>
</gene>
<evidence type="ECO:0000313" key="2">
    <source>
        <dbReference type="EMBL" id="KEI66848.1"/>
    </source>
</evidence>
<evidence type="ECO:0000313" key="3">
    <source>
        <dbReference type="Proteomes" id="UP000027395"/>
    </source>
</evidence>
<dbReference type="InterPro" id="IPR052204">
    <property type="entry name" value="PpiC/parvulin_rotamase"/>
</dbReference>
<dbReference type="AlphaFoldDB" id="A0A073CGR4"/>
<dbReference type="SMART" id="SM00450">
    <property type="entry name" value="RHOD"/>
    <property type="match status" value="1"/>
</dbReference>
<dbReference type="InterPro" id="IPR036873">
    <property type="entry name" value="Rhodanese-like_dom_sf"/>
</dbReference>
<dbReference type="HOGENOM" id="CLU_089574_13_3_3"/>
<dbReference type="PANTHER" id="PTHR43629:SF2">
    <property type="entry name" value="RHODANESE-LIKE_PPIC DOMAIN-CONTAINING PROTEIN 12, CHLOROPLASTIC"/>
    <property type="match status" value="1"/>
</dbReference>
<evidence type="ECO:0000259" key="1">
    <source>
        <dbReference type="PROSITE" id="PS50206"/>
    </source>
</evidence>
<dbReference type="eggNOG" id="COG0607">
    <property type="taxonomic scope" value="Bacteria"/>
</dbReference>
<feature type="domain" description="Rhodanese" evidence="1">
    <location>
        <begin position="53"/>
        <end position="145"/>
    </location>
</feature>
<dbReference type="Gene3D" id="3.40.250.10">
    <property type="entry name" value="Rhodanese-like domain"/>
    <property type="match status" value="1"/>
</dbReference>
<accession>A0A073CGR4</accession>
<dbReference type="Pfam" id="PF00581">
    <property type="entry name" value="Rhodanese"/>
    <property type="match status" value="1"/>
</dbReference>
<reference evidence="2 3" key="1">
    <citation type="journal article" date="2014" name="Appl. Environ. Microbiol.">
        <title>Elucidation of insertion elements encoded on plasmids and in vitro construction of shuttle vectors from the toxic cyanobacterium Planktothrix.</title>
        <authorList>
            <person name="Christiansen G."/>
            <person name="Goesmann A."/>
            <person name="Kurmayer R."/>
        </authorList>
    </citation>
    <scope>NUCLEOTIDE SEQUENCE [LARGE SCALE GENOMIC DNA]</scope>
    <source>
        <strain evidence="2 3">NIVA-CYA 126/8</strain>
    </source>
</reference>
<sequence>MIWVINTDMIEPFRAHYEFDSNIRYIFMSEQFFTQAIPEISVKQLENLLKTVPETDLQLIDVREPQEIEMAKIEGFINYPLSQYSAWSDQILVQLDPHQETLILCHHGMRSAQMCQWLIQKGFTQVKNINGGIDAYSVLVDSQIPRY</sequence>
<dbReference type="EMBL" id="CM002803">
    <property type="protein sequence ID" value="KEI66848.1"/>
    <property type="molecule type" value="Genomic_DNA"/>
</dbReference>
<protein>
    <recommendedName>
        <fullName evidence="1">Rhodanese domain-containing protein</fullName>
    </recommendedName>
</protein>
<dbReference type="STRING" id="388467.A19Y_1863"/>
<name>A0A073CGR4_PLAA1</name>
<dbReference type="PANTHER" id="PTHR43629">
    <property type="entry name" value="PEPTIDYL-PROLYL CIS-TRANS ISOMERASE"/>
    <property type="match status" value="1"/>
</dbReference>
<dbReference type="SUPFAM" id="SSF52821">
    <property type="entry name" value="Rhodanese/Cell cycle control phosphatase"/>
    <property type="match status" value="1"/>
</dbReference>
<keyword evidence="3" id="KW-1185">Reference proteome</keyword>